<organism evidence="2 3">
    <name type="scientific">Terriglobus albidus</name>
    <dbReference type="NCBI Taxonomy" id="1592106"/>
    <lineage>
        <taxon>Bacteria</taxon>
        <taxon>Pseudomonadati</taxon>
        <taxon>Acidobacteriota</taxon>
        <taxon>Terriglobia</taxon>
        <taxon>Terriglobales</taxon>
        <taxon>Acidobacteriaceae</taxon>
        <taxon>Terriglobus</taxon>
    </lineage>
</organism>
<dbReference type="GO" id="GO:0004803">
    <property type="term" value="F:transposase activity"/>
    <property type="evidence" value="ECO:0007669"/>
    <property type="project" value="InterPro"/>
</dbReference>
<dbReference type="AlphaFoldDB" id="A0A5B9EL61"/>
<dbReference type="InterPro" id="IPR002686">
    <property type="entry name" value="Transposase_17"/>
</dbReference>
<dbReference type="Proteomes" id="UP000321820">
    <property type="component" value="Chromosome"/>
</dbReference>
<dbReference type="PANTHER" id="PTHR34322:SF2">
    <property type="entry name" value="TRANSPOSASE IS200-LIKE DOMAIN-CONTAINING PROTEIN"/>
    <property type="match status" value="1"/>
</dbReference>
<dbReference type="OrthoDB" id="9794403at2"/>
<evidence type="ECO:0000313" key="3">
    <source>
        <dbReference type="Proteomes" id="UP000321820"/>
    </source>
</evidence>
<feature type="domain" description="Transposase IS200-like" evidence="1">
    <location>
        <begin position="10"/>
        <end position="120"/>
    </location>
</feature>
<dbReference type="InterPro" id="IPR036515">
    <property type="entry name" value="Transposase_17_sf"/>
</dbReference>
<dbReference type="Gene3D" id="3.30.70.1290">
    <property type="entry name" value="Transposase IS200-like"/>
    <property type="match status" value="1"/>
</dbReference>
<evidence type="ECO:0000313" key="2">
    <source>
        <dbReference type="EMBL" id="QEE31167.1"/>
    </source>
</evidence>
<dbReference type="SMART" id="SM01321">
    <property type="entry name" value="Y1_Tnp"/>
    <property type="match status" value="1"/>
</dbReference>
<accession>A0A5B9EL61</accession>
<dbReference type="Pfam" id="PF01797">
    <property type="entry name" value="Y1_Tnp"/>
    <property type="match status" value="1"/>
</dbReference>
<dbReference type="PANTHER" id="PTHR34322">
    <property type="entry name" value="TRANSPOSASE, Y1_TNP DOMAIN-CONTAINING"/>
    <property type="match status" value="1"/>
</dbReference>
<dbReference type="NCBIfam" id="NF047646">
    <property type="entry name" value="REP_Tyr_transpos"/>
    <property type="match status" value="1"/>
</dbReference>
<proteinExistence type="predicted"/>
<sequence length="158" mass="19188">MTLGMLRIQDEGDKHFVTVSCYERKPYFNKSEHCELFEDALERMRERYQFEIFAYVIMPEHVHLLVSEPKVGLLSDAMKAIKLSVTQRSMWTRFWMPRYYDFNVYSGPKYKEKVKYIHRNPVTRGLVYEPEEWKWSSYRHYLTGEIGRVEIASEWARR</sequence>
<gene>
    <name evidence="2" type="ORF">FTW19_04500</name>
</gene>
<dbReference type="GO" id="GO:0003677">
    <property type="term" value="F:DNA binding"/>
    <property type="evidence" value="ECO:0007669"/>
    <property type="project" value="InterPro"/>
</dbReference>
<keyword evidence="3" id="KW-1185">Reference proteome</keyword>
<dbReference type="KEGG" id="talb:FTW19_04500"/>
<name>A0A5B9EL61_9BACT</name>
<dbReference type="GO" id="GO:0006313">
    <property type="term" value="P:DNA transposition"/>
    <property type="evidence" value="ECO:0007669"/>
    <property type="project" value="InterPro"/>
</dbReference>
<reference evidence="2 3" key="1">
    <citation type="submission" date="2019-08" db="EMBL/GenBank/DDBJ databases">
        <title>Complete genome sequence of Terriglobus albidus strain ORNL.</title>
        <authorList>
            <person name="Podar M."/>
        </authorList>
    </citation>
    <scope>NUCLEOTIDE SEQUENCE [LARGE SCALE GENOMIC DNA]</scope>
    <source>
        <strain evidence="2 3">ORNL</strain>
    </source>
</reference>
<evidence type="ECO:0000259" key="1">
    <source>
        <dbReference type="SMART" id="SM01321"/>
    </source>
</evidence>
<protein>
    <submittedName>
        <fullName evidence="2">Transposase</fullName>
    </submittedName>
</protein>
<dbReference type="SUPFAM" id="SSF143422">
    <property type="entry name" value="Transposase IS200-like"/>
    <property type="match status" value="1"/>
</dbReference>
<dbReference type="EMBL" id="CP042806">
    <property type="protein sequence ID" value="QEE31167.1"/>
    <property type="molecule type" value="Genomic_DNA"/>
</dbReference>